<organism evidence="8 9">
    <name type="scientific">Acanthaster planci</name>
    <name type="common">Crown-of-thorns starfish</name>
    <dbReference type="NCBI Taxonomy" id="133434"/>
    <lineage>
        <taxon>Eukaryota</taxon>
        <taxon>Metazoa</taxon>
        <taxon>Echinodermata</taxon>
        <taxon>Eleutherozoa</taxon>
        <taxon>Asterozoa</taxon>
        <taxon>Asteroidea</taxon>
        <taxon>Valvatacea</taxon>
        <taxon>Valvatida</taxon>
        <taxon>Acanthasteridae</taxon>
        <taxon>Acanthaster</taxon>
    </lineage>
</organism>
<keyword evidence="2 5" id="KW-0812">Transmembrane</keyword>
<proteinExistence type="inferred from homology"/>
<evidence type="ECO:0000256" key="1">
    <source>
        <dbReference type="ARBA" id="ARBA00004370"/>
    </source>
</evidence>
<feature type="transmembrane region" description="Helical" evidence="6">
    <location>
        <begin position="165"/>
        <end position="186"/>
    </location>
</feature>
<dbReference type="InterPro" id="IPR017452">
    <property type="entry name" value="GPCR_Rhodpsn_7TM"/>
</dbReference>
<evidence type="ECO:0000256" key="2">
    <source>
        <dbReference type="ARBA" id="ARBA00022692"/>
    </source>
</evidence>
<dbReference type="Pfam" id="PF00001">
    <property type="entry name" value="7tm_1"/>
    <property type="match status" value="1"/>
</dbReference>
<evidence type="ECO:0000313" key="8">
    <source>
        <dbReference type="Proteomes" id="UP000694845"/>
    </source>
</evidence>
<feature type="domain" description="G-protein coupled receptors family 1 profile" evidence="7">
    <location>
        <begin position="21"/>
        <end position="292"/>
    </location>
</feature>
<dbReference type="Proteomes" id="UP000694845">
    <property type="component" value="Unplaced"/>
</dbReference>
<dbReference type="SUPFAM" id="SSF81321">
    <property type="entry name" value="Family A G protein-coupled receptor-like"/>
    <property type="match status" value="1"/>
</dbReference>
<evidence type="ECO:0000256" key="5">
    <source>
        <dbReference type="RuleBase" id="RU000688"/>
    </source>
</evidence>
<sequence>MADPLLVRIINTSLGVIGLIGNSIVVSVIFKVKFMHTLTNALICNQAVVDLLGSLFLILTSNIAVSGPLLGTSGYHIVCHLWLSKFFVWSCFTASTVNLVSLTCERYVAIVYPFKYVTLYTRKSVAGMVVVTWLMGLILGVAYAAAGMTFENGQCSSTTSVGAQALNIILVVVQFFIPAILMVFLYSHMTVTLKRSAERIAAIAPTVSANLAQEDRDSSGATRSENAEQSLLRARRNVFKTLLLVFVTFLVCWMPAEVMFTMFNFGIDLSGVMHVVSVSLVATNSCVNPFIYALKYTPFQRGFLSLIGRKVQAEVGML</sequence>
<accession>A0A8B7ZVP3</accession>
<protein>
    <submittedName>
        <fullName evidence="9">Alpha-1A adrenergic receptor-like</fullName>
    </submittedName>
</protein>
<keyword evidence="5" id="KW-0807">Transducer</keyword>
<gene>
    <name evidence="9" type="primary">LOC110989232</name>
</gene>
<dbReference type="GO" id="GO:0016020">
    <property type="term" value="C:membrane"/>
    <property type="evidence" value="ECO:0007669"/>
    <property type="project" value="UniProtKB-SubCell"/>
</dbReference>
<feature type="transmembrane region" description="Helical" evidence="6">
    <location>
        <begin position="42"/>
        <end position="66"/>
    </location>
</feature>
<dbReference type="PROSITE" id="PS50262">
    <property type="entry name" value="G_PROTEIN_RECEP_F1_2"/>
    <property type="match status" value="1"/>
</dbReference>
<dbReference type="Gene3D" id="1.20.1070.10">
    <property type="entry name" value="Rhodopsin 7-helix transmembrane proteins"/>
    <property type="match status" value="1"/>
</dbReference>
<feature type="transmembrane region" description="Helical" evidence="6">
    <location>
        <begin position="242"/>
        <end position="265"/>
    </location>
</feature>
<dbReference type="OrthoDB" id="9444602at2759"/>
<feature type="transmembrane region" description="Helical" evidence="6">
    <location>
        <begin position="6"/>
        <end position="30"/>
    </location>
</feature>
<dbReference type="PANTHER" id="PTHR45698">
    <property type="entry name" value="TRACE AMINE-ASSOCIATED RECEPTOR 19N-RELATED"/>
    <property type="match status" value="1"/>
</dbReference>
<dbReference type="RefSeq" id="XP_022109157.1">
    <property type="nucleotide sequence ID" value="XM_022253465.1"/>
</dbReference>
<comment type="subcellular location">
    <subcellularLocation>
        <location evidence="1">Membrane</location>
    </subcellularLocation>
</comment>
<evidence type="ECO:0000256" key="3">
    <source>
        <dbReference type="ARBA" id="ARBA00022989"/>
    </source>
</evidence>
<dbReference type="SMART" id="SM01381">
    <property type="entry name" value="7TM_GPCR_Srsx"/>
    <property type="match status" value="1"/>
</dbReference>
<keyword evidence="8" id="KW-1185">Reference proteome</keyword>
<evidence type="ECO:0000259" key="7">
    <source>
        <dbReference type="PROSITE" id="PS50262"/>
    </source>
</evidence>
<keyword evidence="5" id="KW-0675">Receptor</keyword>
<dbReference type="OMA" id="ACERYNA"/>
<dbReference type="PANTHER" id="PTHR45698:SF1">
    <property type="entry name" value="TRACE AMINE-ASSOCIATED RECEPTOR 13C-LIKE"/>
    <property type="match status" value="1"/>
</dbReference>
<feature type="transmembrane region" description="Helical" evidence="6">
    <location>
        <begin position="86"/>
        <end position="104"/>
    </location>
</feature>
<dbReference type="GeneID" id="110989232"/>
<keyword evidence="5" id="KW-0297">G-protein coupled receptor</keyword>
<name>A0A8B7ZVP3_ACAPL</name>
<evidence type="ECO:0000256" key="6">
    <source>
        <dbReference type="SAM" id="Phobius"/>
    </source>
</evidence>
<dbReference type="PROSITE" id="PS00237">
    <property type="entry name" value="G_PROTEIN_RECEP_F1_1"/>
    <property type="match status" value="1"/>
</dbReference>
<evidence type="ECO:0000313" key="9">
    <source>
        <dbReference type="RefSeq" id="XP_022109157.1"/>
    </source>
</evidence>
<dbReference type="PRINTS" id="PR00237">
    <property type="entry name" value="GPCRRHODOPSN"/>
</dbReference>
<dbReference type="InterPro" id="IPR000276">
    <property type="entry name" value="GPCR_Rhodpsn"/>
</dbReference>
<keyword evidence="4 6" id="KW-0472">Membrane</keyword>
<keyword evidence="3 6" id="KW-1133">Transmembrane helix</keyword>
<dbReference type="AlphaFoldDB" id="A0A8B7ZVP3"/>
<evidence type="ECO:0000256" key="4">
    <source>
        <dbReference type="ARBA" id="ARBA00023136"/>
    </source>
</evidence>
<dbReference type="GO" id="GO:0004930">
    <property type="term" value="F:G protein-coupled receptor activity"/>
    <property type="evidence" value="ECO:0007669"/>
    <property type="project" value="UniProtKB-KW"/>
</dbReference>
<reference evidence="9" key="1">
    <citation type="submission" date="2025-08" db="UniProtKB">
        <authorList>
            <consortium name="RefSeq"/>
        </authorList>
    </citation>
    <scope>IDENTIFICATION</scope>
</reference>
<feature type="transmembrane region" description="Helical" evidence="6">
    <location>
        <begin position="125"/>
        <end position="145"/>
    </location>
</feature>
<comment type="similarity">
    <text evidence="5">Belongs to the G-protein coupled receptor 1 family.</text>
</comment>
<feature type="transmembrane region" description="Helical" evidence="6">
    <location>
        <begin position="271"/>
        <end position="294"/>
    </location>
</feature>
<dbReference type="CDD" id="cd00637">
    <property type="entry name" value="7tm_classA_rhodopsin-like"/>
    <property type="match status" value="1"/>
</dbReference>
<dbReference type="KEGG" id="aplc:110989232"/>